<protein>
    <submittedName>
        <fullName evidence="2">Uncharacterized protein</fullName>
    </submittedName>
</protein>
<dbReference type="RefSeq" id="WP_189243898.1">
    <property type="nucleotide sequence ID" value="NZ_BMQP01000055.1"/>
</dbReference>
<evidence type="ECO:0000313" key="2">
    <source>
        <dbReference type="EMBL" id="GIH86851.1"/>
    </source>
</evidence>
<reference evidence="2" key="1">
    <citation type="submission" date="2021-01" db="EMBL/GenBank/DDBJ databases">
        <title>Whole genome shotgun sequence of Planobispora rosea NBRC 15558.</title>
        <authorList>
            <person name="Komaki H."/>
            <person name="Tamura T."/>
        </authorList>
    </citation>
    <scope>NUCLEOTIDE SEQUENCE</scope>
    <source>
        <strain evidence="2">NBRC 15558</strain>
    </source>
</reference>
<proteinExistence type="predicted"/>
<feature type="region of interest" description="Disordered" evidence="1">
    <location>
        <begin position="1"/>
        <end position="56"/>
    </location>
</feature>
<feature type="compositionally biased region" description="Pro residues" evidence="1">
    <location>
        <begin position="26"/>
        <end position="40"/>
    </location>
</feature>
<gene>
    <name evidence="2" type="ORF">Pro02_52590</name>
</gene>
<feature type="compositionally biased region" description="Basic residues" evidence="1">
    <location>
        <begin position="1"/>
        <end position="15"/>
    </location>
</feature>
<accession>A0A8J3WGG8</accession>
<organism evidence="2 3">
    <name type="scientific">Planobispora rosea</name>
    <dbReference type="NCBI Taxonomy" id="35762"/>
    <lineage>
        <taxon>Bacteria</taxon>
        <taxon>Bacillati</taxon>
        <taxon>Actinomycetota</taxon>
        <taxon>Actinomycetes</taxon>
        <taxon>Streptosporangiales</taxon>
        <taxon>Streptosporangiaceae</taxon>
        <taxon>Planobispora</taxon>
    </lineage>
</organism>
<dbReference type="EMBL" id="BOOI01000050">
    <property type="protein sequence ID" value="GIH86851.1"/>
    <property type="molecule type" value="Genomic_DNA"/>
</dbReference>
<sequence>MRIHSGTKPSGKKKPGTTDLPLPQRAMPPAPRQMPKPHVPMRPTQQPRRIPGKGGR</sequence>
<evidence type="ECO:0000313" key="3">
    <source>
        <dbReference type="Proteomes" id="UP000655044"/>
    </source>
</evidence>
<dbReference type="AlphaFoldDB" id="A0A8J3WGG8"/>
<name>A0A8J3WGG8_PLARO</name>
<comment type="caution">
    <text evidence="2">The sequence shown here is derived from an EMBL/GenBank/DDBJ whole genome shotgun (WGS) entry which is preliminary data.</text>
</comment>
<evidence type="ECO:0000256" key="1">
    <source>
        <dbReference type="SAM" id="MobiDB-lite"/>
    </source>
</evidence>
<dbReference type="Proteomes" id="UP000655044">
    <property type="component" value="Unassembled WGS sequence"/>
</dbReference>
<keyword evidence="3" id="KW-1185">Reference proteome</keyword>